<protein>
    <submittedName>
        <fullName evidence="1">2557_t:CDS:1</fullName>
    </submittedName>
</protein>
<comment type="caution">
    <text evidence="1">The sequence shown here is derived from an EMBL/GenBank/DDBJ whole genome shotgun (WGS) entry which is preliminary data.</text>
</comment>
<dbReference type="EMBL" id="CAJVPU010003797">
    <property type="protein sequence ID" value="CAG8523335.1"/>
    <property type="molecule type" value="Genomic_DNA"/>
</dbReference>
<accession>A0ACA9LHG9</accession>
<reference evidence="1" key="1">
    <citation type="submission" date="2021-06" db="EMBL/GenBank/DDBJ databases">
        <authorList>
            <person name="Kallberg Y."/>
            <person name="Tangrot J."/>
            <person name="Rosling A."/>
        </authorList>
    </citation>
    <scope>NUCLEOTIDE SEQUENCE</scope>
    <source>
        <strain evidence="1">IL203A</strain>
    </source>
</reference>
<evidence type="ECO:0000313" key="1">
    <source>
        <dbReference type="EMBL" id="CAG8523335.1"/>
    </source>
</evidence>
<keyword evidence="2" id="KW-1185">Reference proteome</keyword>
<gene>
    <name evidence="1" type="ORF">DHETER_LOCUS4024</name>
</gene>
<proteinExistence type="predicted"/>
<sequence>MTKRSNTGSNLSVEDKKKPSSQELKNDMTEELVQEKHTLGLNKLDKGEINEAVKNYKWMLKIETQFEFKEERRANKENLKETSNKRLLNNAREITKNVRSSSNQAIIEKLVKYPRFKSPEQYINKLWDAITNAIKRVANKTIPKKRVYNLGSKTRYKRKGTKIHNDAMKLSKVIQTFKKKSSIYEVDEVE</sequence>
<dbReference type="Proteomes" id="UP000789702">
    <property type="component" value="Unassembled WGS sequence"/>
</dbReference>
<name>A0ACA9LHG9_9GLOM</name>
<organism evidence="1 2">
    <name type="scientific">Dentiscutata heterogama</name>
    <dbReference type="NCBI Taxonomy" id="1316150"/>
    <lineage>
        <taxon>Eukaryota</taxon>
        <taxon>Fungi</taxon>
        <taxon>Fungi incertae sedis</taxon>
        <taxon>Mucoromycota</taxon>
        <taxon>Glomeromycotina</taxon>
        <taxon>Glomeromycetes</taxon>
        <taxon>Diversisporales</taxon>
        <taxon>Gigasporaceae</taxon>
        <taxon>Dentiscutata</taxon>
    </lineage>
</organism>
<evidence type="ECO:0000313" key="2">
    <source>
        <dbReference type="Proteomes" id="UP000789702"/>
    </source>
</evidence>